<dbReference type="InterPro" id="IPR006059">
    <property type="entry name" value="SBP"/>
</dbReference>
<keyword evidence="2" id="KW-0813">Transport</keyword>
<evidence type="ECO:0000256" key="3">
    <source>
        <dbReference type="ARBA" id="ARBA00022729"/>
    </source>
</evidence>
<dbReference type="GO" id="GO:0030975">
    <property type="term" value="F:thiamine binding"/>
    <property type="evidence" value="ECO:0007669"/>
    <property type="project" value="TreeGrafter"/>
</dbReference>
<feature type="region of interest" description="Disordered" evidence="5">
    <location>
        <begin position="1"/>
        <end position="40"/>
    </location>
</feature>
<name>A0A5J5K4C3_9ACTN</name>
<accession>A0A5J5K4C3</accession>
<comment type="subcellular location">
    <subcellularLocation>
        <location evidence="1">Periplasm</location>
    </subcellularLocation>
</comment>
<dbReference type="SUPFAM" id="SSF53850">
    <property type="entry name" value="Periplasmic binding protein-like II"/>
    <property type="match status" value="1"/>
</dbReference>
<protein>
    <submittedName>
        <fullName evidence="6">Extracellular solute-binding protein</fullName>
    </submittedName>
</protein>
<evidence type="ECO:0000256" key="2">
    <source>
        <dbReference type="ARBA" id="ARBA00022448"/>
    </source>
</evidence>
<dbReference type="GO" id="GO:0030976">
    <property type="term" value="F:thiamine pyrophosphate binding"/>
    <property type="evidence" value="ECO:0007669"/>
    <property type="project" value="TreeGrafter"/>
</dbReference>
<dbReference type="GO" id="GO:0030288">
    <property type="term" value="C:outer membrane-bounded periplasmic space"/>
    <property type="evidence" value="ECO:0007669"/>
    <property type="project" value="TreeGrafter"/>
</dbReference>
<dbReference type="PANTHER" id="PTHR30006:SF3">
    <property type="entry name" value="THIAMINE-BINDING PERIPLASMIC PROTEIN"/>
    <property type="match status" value="1"/>
</dbReference>
<evidence type="ECO:0000313" key="7">
    <source>
        <dbReference type="Proteomes" id="UP000327011"/>
    </source>
</evidence>
<reference evidence="6 7" key="1">
    <citation type="submission" date="2019-09" db="EMBL/GenBank/DDBJ databases">
        <title>Screening of Novel Bioactive Compounds from Soil-Associated.</title>
        <authorList>
            <person name="Gong X."/>
        </authorList>
    </citation>
    <scope>NUCLEOTIDE SEQUENCE [LARGE SCALE GENOMIC DNA]</scope>
    <source>
        <strain evidence="6 7">Gxj-6</strain>
    </source>
</reference>
<keyword evidence="7" id="KW-1185">Reference proteome</keyword>
<evidence type="ECO:0000313" key="6">
    <source>
        <dbReference type="EMBL" id="KAA9378241.1"/>
    </source>
</evidence>
<dbReference type="GO" id="GO:0015888">
    <property type="term" value="P:thiamine transport"/>
    <property type="evidence" value="ECO:0007669"/>
    <property type="project" value="TreeGrafter"/>
</dbReference>
<dbReference type="Gene3D" id="3.40.190.10">
    <property type="entry name" value="Periplasmic binding protein-like II"/>
    <property type="match status" value="2"/>
</dbReference>
<dbReference type="Pfam" id="PF13416">
    <property type="entry name" value="SBP_bac_8"/>
    <property type="match status" value="1"/>
</dbReference>
<gene>
    <name evidence="6" type="ORF">F5972_15255</name>
</gene>
<sequence length="398" mass="42129">MSGCRRAPDTSARTGPGRGRGPANRRPAGRTTTKEKGKVSENVKVSRNLWAVTSLALALTLAAACGGGSGSGDAGASGDSGSVTYAGFGGTGQEAIAKAWLDPYGKESGVRVVQDNPVTYAKIHQMVDAKNVTWDIAQGGVDFGLEGNPRLEDIDCTVVACDDYADGPFKAYKQGVPLFVFSIVLAYNTDKFASNPPKNYAAFFDTAKYPGKRAIDGTAGFQGILEAGLMANGTPRDKLYPLDVDAALKLLEPIKDDLIVFKDAAECINLVSSGEAVMGNCYNGRVKLAKDEGQPIDNTWGQQIYLCDYLFVPKGAKDKANAMKLISYIAKAANNGKITEYIPYGPANPKATASGKYAADAPTAHQLEGEDAPIVMDSAWWNANMEKAIEKTTAWLAG</sequence>
<organism evidence="6 7">
    <name type="scientific">Microbispora cellulosiformans</name>
    <dbReference type="NCBI Taxonomy" id="2614688"/>
    <lineage>
        <taxon>Bacteria</taxon>
        <taxon>Bacillati</taxon>
        <taxon>Actinomycetota</taxon>
        <taxon>Actinomycetes</taxon>
        <taxon>Streptosporangiales</taxon>
        <taxon>Streptosporangiaceae</taxon>
        <taxon>Microbispora</taxon>
    </lineage>
</organism>
<keyword evidence="3" id="KW-0732">Signal</keyword>
<dbReference type="PANTHER" id="PTHR30006">
    <property type="entry name" value="THIAMINE-BINDING PERIPLASMIC PROTEIN-RELATED"/>
    <property type="match status" value="1"/>
</dbReference>
<feature type="compositionally biased region" description="Low complexity" evidence="5">
    <location>
        <begin position="10"/>
        <end position="31"/>
    </location>
</feature>
<proteinExistence type="predicted"/>
<comment type="caution">
    <text evidence="6">The sequence shown here is derived from an EMBL/GenBank/DDBJ whole genome shotgun (WGS) entry which is preliminary data.</text>
</comment>
<dbReference type="Proteomes" id="UP000327011">
    <property type="component" value="Unassembled WGS sequence"/>
</dbReference>
<evidence type="ECO:0000256" key="4">
    <source>
        <dbReference type="ARBA" id="ARBA00022764"/>
    </source>
</evidence>
<dbReference type="EMBL" id="VYTZ01000005">
    <property type="protein sequence ID" value="KAA9378241.1"/>
    <property type="molecule type" value="Genomic_DNA"/>
</dbReference>
<keyword evidence="4" id="KW-0574">Periplasm</keyword>
<dbReference type="AlphaFoldDB" id="A0A5J5K4C3"/>
<evidence type="ECO:0000256" key="1">
    <source>
        <dbReference type="ARBA" id="ARBA00004418"/>
    </source>
</evidence>
<evidence type="ECO:0000256" key="5">
    <source>
        <dbReference type="SAM" id="MobiDB-lite"/>
    </source>
</evidence>